<dbReference type="VEuPathDB" id="VectorBase:LDEU010329"/>
<dbReference type="EMBL" id="NCKV01011141">
    <property type="protein sequence ID" value="RWS21711.1"/>
    <property type="molecule type" value="Genomic_DNA"/>
</dbReference>
<organism evidence="2 3">
    <name type="scientific">Leptotrombidium deliense</name>
    <dbReference type="NCBI Taxonomy" id="299467"/>
    <lineage>
        <taxon>Eukaryota</taxon>
        <taxon>Metazoa</taxon>
        <taxon>Ecdysozoa</taxon>
        <taxon>Arthropoda</taxon>
        <taxon>Chelicerata</taxon>
        <taxon>Arachnida</taxon>
        <taxon>Acari</taxon>
        <taxon>Acariformes</taxon>
        <taxon>Trombidiformes</taxon>
        <taxon>Prostigmata</taxon>
        <taxon>Anystina</taxon>
        <taxon>Parasitengona</taxon>
        <taxon>Trombiculoidea</taxon>
        <taxon>Trombiculidae</taxon>
        <taxon>Leptotrombidium</taxon>
    </lineage>
</organism>
<dbReference type="OrthoDB" id="2023at2759"/>
<reference evidence="2 3" key="1">
    <citation type="journal article" date="2018" name="Gigascience">
        <title>Genomes of trombidid mites reveal novel predicted allergens and laterally-transferred genes associated with secondary metabolism.</title>
        <authorList>
            <person name="Dong X."/>
            <person name="Chaisiri K."/>
            <person name="Xia D."/>
            <person name="Armstrong S.D."/>
            <person name="Fang Y."/>
            <person name="Donnelly M.J."/>
            <person name="Kadowaki T."/>
            <person name="McGarry J.W."/>
            <person name="Darby A.C."/>
            <person name="Makepeace B.L."/>
        </authorList>
    </citation>
    <scope>NUCLEOTIDE SEQUENCE [LARGE SCALE GENOMIC DNA]</scope>
    <source>
        <strain evidence="2">UoL-UT</strain>
    </source>
</reference>
<keyword evidence="1" id="KW-0503">Monooxygenase</keyword>
<keyword evidence="3" id="KW-1185">Reference proteome</keyword>
<evidence type="ECO:0000313" key="3">
    <source>
        <dbReference type="Proteomes" id="UP000288716"/>
    </source>
</evidence>
<gene>
    <name evidence="2" type="ORF">B4U80_05789</name>
</gene>
<evidence type="ECO:0000313" key="2">
    <source>
        <dbReference type="EMBL" id="RWS21711.1"/>
    </source>
</evidence>
<dbReference type="GO" id="GO:0016705">
    <property type="term" value="F:oxidoreductase activity, acting on paired donors, with incorporation or reduction of molecular oxygen"/>
    <property type="evidence" value="ECO:0007669"/>
    <property type="project" value="InterPro"/>
</dbReference>
<dbReference type="Gene3D" id="1.10.630.10">
    <property type="entry name" value="Cytochrome P450"/>
    <property type="match status" value="1"/>
</dbReference>
<proteinExistence type="predicted"/>
<dbReference type="InterPro" id="IPR036396">
    <property type="entry name" value="Cyt_P450_sf"/>
</dbReference>
<name>A0A443S2K6_9ACAR</name>
<dbReference type="GO" id="GO:0020037">
    <property type="term" value="F:heme binding"/>
    <property type="evidence" value="ECO:0007669"/>
    <property type="project" value="InterPro"/>
</dbReference>
<comment type="caution">
    <text evidence="2">The sequence shown here is derived from an EMBL/GenBank/DDBJ whole genome shotgun (WGS) entry which is preliminary data.</text>
</comment>
<dbReference type="GO" id="GO:0004497">
    <property type="term" value="F:monooxygenase activity"/>
    <property type="evidence" value="ECO:0007669"/>
    <property type="project" value="UniProtKB-KW"/>
</dbReference>
<keyword evidence="1" id="KW-0560">Oxidoreductase</keyword>
<evidence type="ECO:0000256" key="1">
    <source>
        <dbReference type="ARBA" id="ARBA00023033"/>
    </source>
</evidence>
<dbReference type="SUPFAM" id="SSF48264">
    <property type="entry name" value="Cytochrome P450"/>
    <property type="match status" value="1"/>
</dbReference>
<dbReference type="GO" id="GO:0005506">
    <property type="term" value="F:iron ion binding"/>
    <property type="evidence" value="ECO:0007669"/>
    <property type="project" value="InterPro"/>
</dbReference>
<dbReference type="AlphaFoldDB" id="A0A443S2K6"/>
<accession>A0A443S2K6</accession>
<protein>
    <submittedName>
        <fullName evidence="2">Uncharacterized protein</fullName>
    </submittedName>
</protein>
<sequence>MLEMKTILGHIFRNFTIECKDRIEDIQITSDVITKPLNPIRISFK</sequence>
<dbReference type="Proteomes" id="UP000288716">
    <property type="component" value="Unassembled WGS sequence"/>
</dbReference>